<reference evidence="4 5" key="1">
    <citation type="submission" date="2022-07" db="EMBL/GenBank/DDBJ databases">
        <authorList>
            <person name="Li W.-J."/>
            <person name="Deng Q.-Q."/>
        </authorList>
    </citation>
    <scope>NUCLEOTIDE SEQUENCE [LARGE SCALE GENOMIC DNA]</scope>
    <source>
        <strain evidence="4 5">SYSU M60028</strain>
    </source>
</reference>
<sequence length="216" mass="23047">MELLQRNAAGRDYVVMRPEGAPAKGLPAILFLHGKGESGTDGAQTRVGLPPAILENPSAWPFLVVCPQKPDAGTLWPEWIGLLHATLEAVEAEFRPDPRRRYLTGLSQGGNGTLTLAKALPWRFAALAPVCGWADPMRAGRELADLPVWLFHGLADAVVPASCSTAIAECLVRDGAGPAGRPRLTLYPGLAHNSWDAAYREPELPGWLLSHAAPAA</sequence>
<dbReference type="Pfam" id="PF02230">
    <property type="entry name" value="Abhydrolase_2"/>
    <property type="match status" value="1"/>
</dbReference>
<dbReference type="InterPro" id="IPR050955">
    <property type="entry name" value="Plant_Biomass_Hydrol_Est"/>
</dbReference>
<dbReference type="InterPro" id="IPR029058">
    <property type="entry name" value="AB_hydrolase_fold"/>
</dbReference>
<evidence type="ECO:0000256" key="1">
    <source>
        <dbReference type="ARBA" id="ARBA00022729"/>
    </source>
</evidence>
<dbReference type="PANTHER" id="PTHR43037:SF5">
    <property type="entry name" value="FERULOYL ESTERASE"/>
    <property type="match status" value="1"/>
</dbReference>
<comment type="caution">
    <text evidence="4">The sequence shown here is derived from an EMBL/GenBank/DDBJ whole genome shotgun (WGS) entry which is preliminary data.</text>
</comment>
<evidence type="ECO:0000259" key="3">
    <source>
        <dbReference type="Pfam" id="PF02230"/>
    </source>
</evidence>
<dbReference type="EMBL" id="JANCLU010000002">
    <property type="protein sequence ID" value="MCP8937548.1"/>
    <property type="molecule type" value="Genomic_DNA"/>
</dbReference>
<dbReference type="RefSeq" id="WP_254738640.1">
    <property type="nucleotide sequence ID" value="NZ_JANCLU010000002.1"/>
</dbReference>
<gene>
    <name evidence="4" type="ORF">NK718_03390</name>
</gene>
<keyword evidence="2" id="KW-0378">Hydrolase</keyword>
<evidence type="ECO:0000313" key="5">
    <source>
        <dbReference type="Proteomes" id="UP001205890"/>
    </source>
</evidence>
<dbReference type="Proteomes" id="UP001205890">
    <property type="component" value="Unassembled WGS sequence"/>
</dbReference>
<organism evidence="4 5">
    <name type="scientific">Alsobacter ponti</name>
    <dbReference type="NCBI Taxonomy" id="2962936"/>
    <lineage>
        <taxon>Bacteria</taxon>
        <taxon>Pseudomonadati</taxon>
        <taxon>Pseudomonadota</taxon>
        <taxon>Alphaproteobacteria</taxon>
        <taxon>Hyphomicrobiales</taxon>
        <taxon>Alsobacteraceae</taxon>
        <taxon>Alsobacter</taxon>
    </lineage>
</organism>
<proteinExistence type="predicted"/>
<evidence type="ECO:0000256" key="2">
    <source>
        <dbReference type="ARBA" id="ARBA00022801"/>
    </source>
</evidence>
<accession>A0ABT1LBC0</accession>
<keyword evidence="1" id="KW-0732">Signal</keyword>
<feature type="domain" description="Phospholipase/carboxylesterase/thioesterase" evidence="3">
    <location>
        <begin position="102"/>
        <end position="196"/>
    </location>
</feature>
<dbReference type="PANTHER" id="PTHR43037">
    <property type="entry name" value="UNNAMED PRODUCT-RELATED"/>
    <property type="match status" value="1"/>
</dbReference>
<protein>
    <recommendedName>
        <fullName evidence="3">Phospholipase/carboxylesterase/thioesterase domain-containing protein</fullName>
    </recommendedName>
</protein>
<dbReference type="InterPro" id="IPR003140">
    <property type="entry name" value="PLipase/COase/thioEstase"/>
</dbReference>
<evidence type="ECO:0000313" key="4">
    <source>
        <dbReference type="EMBL" id="MCP8937548.1"/>
    </source>
</evidence>
<dbReference type="Gene3D" id="3.40.50.1820">
    <property type="entry name" value="alpha/beta hydrolase"/>
    <property type="match status" value="1"/>
</dbReference>
<name>A0ABT1LBC0_9HYPH</name>
<keyword evidence="5" id="KW-1185">Reference proteome</keyword>
<dbReference type="SUPFAM" id="SSF53474">
    <property type="entry name" value="alpha/beta-Hydrolases"/>
    <property type="match status" value="1"/>
</dbReference>